<dbReference type="AlphaFoldDB" id="A0A371H0T0"/>
<evidence type="ECO:0000259" key="2">
    <source>
        <dbReference type="Pfam" id="PF25597"/>
    </source>
</evidence>
<dbReference type="InterPro" id="IPR013103">
    <property type="entry name" value="RVT_2"/>
</dbReference>
<evidence type="ECO:0000259" key="1">
    <source>
        <dbReference type="Pfam" id="PF07727"/>
    </source>
</evidence>
<dbReference type="Pfam" id="PF07727">
    <property type="entry name" value="RVT_2"/>
    <property type="match status" value="1"/>
</dbReference>
<dbReference type="EMBL" id="QJKJ01003891">
    <property type="protein sequence ID" value="RDX96422.1"/>
    <property type="molecule type" value="Genomic_DNA"/>
</dbReference>
<sequence length="360" mass="40730">MQRHQEEWGVPTTHWNSMIVMRSSTINYYVRLTLQNHNSRSKCLSHNSSQVVCVSHSTVIVSILDLATIFMGGCTPNNILSHKRNAHSCAKLSHAFGHFRNLFSSILIATGLPLKAFDCTVFMHTPSTSWSKLDLRAEKCIFIGYSPTQKGYRCCNPSTKKLDVSMDVTFLIHQHFFHKNSLQGENVNEVNLLHEPLPIPVLHTENTTLIDQTNEYNKEEQVGNSQPEILEDGLAEIPQEFLGNTAIPTSNIDLPKALRKGTRTCSKKSPKPSTNHPISKYVPYKNLSQNHRAFTSKITNSCKWVFTINSKTDGSIKRYKARLVAKELTQTYEVDYQETFALFAKLNTIQILLSLASNFN</sequence>
<accession>A0A371H0T0</accession>
<dbReference type="Proteomes" id="UP000257109">
    <property type="component" value="Unassembled WGS sequence"/>
</dbReference>
<protein>
    <submittedName>
        <fullName evidence="3">Uncharacterized protein</fullName>
    </submittedName>
</protein>
<comment type="caution">
    <text evidence="3">The sequence shown here is derived from an EMBL/GenBank/DDBJ whole genome shotgun (WGS) entry which is preliminary data.</text>
</comment>
<feature type="non-terminal residue" evidence="3">
    <location>
        <position position="1"/>
    </location>
</feature>
<dbReference type="Pfam" id="PF25597">
    <property type="entry name" value="SH3_retrovirus"/>
    <property type="match status" value="1"/>
</dbReference>
<evidence type="ECO:0000313" key="3">
    <source>
        <dbReference type="EMBL" id="RDX96422.1"/>
    </source>
</evidence>
<reference evidence="3" key="1">
    <citation type="submission" date="2018-05" db="EMBL/GenBank/DDBJ databases">
        <title>Draft genome of Mucuna pruriens seed.</title>
        <authorList>
            <person name="Nnadi N.E."/>
            <person name="Vos R."/>
            <person name="Hasami M.H."/>
            <person name="Devisetty U.K."/>
            <person name="Aguiy J.C."/>
        </authorList>
    </citation>
    <scope>NUCLEOTIDE SEQUENCE [LARGE SCALE GENOMIC DNA]</scope>
    <source>
        <strain evidence="3">JCA_2017</strain>
    </source>
</reference>
<dbReference type="InterPro" id="IPR057670">
    <property type="entry name" value="SH3_retrovirus"/>
</dbReference>
<proteinExistence type="predicted"/>
<dbReference type="OrthoDB" id="1224738at2759"/>
<organism evidence="3 4">
    <name type="scientific">Mucuna pruriens</name>
    <name type="common">Velvet bean</name>
    <name type="synonym">Dolichos pruriens</name>
    <dbReference type="NCBI Taxonomy" id="157652"/>
    <lineage>
        <taxon>Eukaryota</taxon>
        <taxon>Viridiplantae</taxon>
        <taxon>Streptophyta</taxon>
        <taxon>Embryophyta</taxon>
        <taxon>Tracheophyta</taxon>
        <taxon>Spermatophyta</taxon>
        <taxon>Magnoliopsida</taxon>
        <taxon>eudicotyledons</taxon>
        <taxon>Gunneridae</taxon>
        <taxon>Pentapetalae</taxon>
        <taxon>rosids</taxon>
        <taxon>fabids</taxon>
        <taxon>Fabales</taxon>
        <taxon>Fabaceae</taxon>
        <taxon>Papilionoideae</taxon>
        <taxon>50 kb inversion clade</taxon>
        <taxon>NPAAA clade</taxon>
        <taxon>indigoferoid/millettioid clade</taxon>
        <taxon>Phaseoleae</taxon>
        <taxon>Mucuna</taxon>
    </lineage>
</organism>
<evidence type="ECO:0000313" key="4">
    <source>
        <dbReference type="Proteomes" id="UP000257109"/>
    </source>
</evidence>
<feature type="domain" description="Retroviral polymerase SH3-like" evidence="2">
    <location>
        <begin position="119"/>
        <end position="180"/>
    </location>
</feature>
<name>A0A371H0T0_MUCPR</name>
<keyword evidence="4" id="KW-1185">Reference proteome</keyword>
<gene>
    <name evidence="3" type="ORF">CR513_20927</name>
</gene>
<feature type="domain" description="Reverse transcriptase Ty1/copia-type" evidence="1">
    <location>
        <begin position="301"/>
        <end position="358"/>
    </location>
</feature>